<keyword evidence="5 9" id="KW-0547">Nucleotide-binding</keyword>
<dbReference type="InterPro" id="IPR014729">
    <property type="entry name" value="Rossmann-like_a/b/a_fold"/>
</dbReference>
<evidence type="ECO:0000256" key="8">
    <source>
        <dbReference type="ARBA" id="ARBA00022977"/>
    </source>
</evidence>
<organism evidence="11 12">
    <name type="scientific">Aerococcus viridans (strain ATCC 11563 / DSM 20340 / CCUG 4311 / JCM 20461 / NBRC 12219 / NCTC 8251 / M1)</name>
    <dbReference type="NCBI Taxonomy" id="655812"/>
    <lineage>
        <taxon>Bacteria</taxon>
        <taxon>Bacillati</taxon>
        <taxon>Bacillota</taxon>
        <taxon>Bacilli</taxon>
        <taxon>Lactobacillales</taxon>
        <taxon>Aerococcaceae</taxon>
        <taxon>Aerococcus</taxon>
    </lineage>
</organism>
<evidence type="ECO:0000256" key="6">
    <source>
        <dbReference type="ARBA" id="ARBA00022840"/>
    </source>
</evidence>
<sequence>MNAFNNPGGNMKELIMIRYGELSTKGKNKRNFVTTLGRNIREALSEYPDIKINQQYDFMFMELNGAPQDEVLAGLEKVFGIQSFSPAIELERDFDSLKEAAVKLVKAEIAKNGVQSFKVATSRSDHNYSMDTNDINQALGGFLAEEFPELKVQMKKPDLTIRVKVREQDFLVSSEWINGAGGLPVGTSANAVLMLSGGIDSPVAGYLAMKRGMRITAVHFASPPYTSPQALNKAKDLTEKLTKFGGWINFVEVPFTETQEAIKEHVNPAYLMTITRRMMMRISDELRKQYNGLAIINGESIGQVASQTLESMFAINEVTSTPIIRPVVAMDKLEIIDISQKIDTFDLSIQPFEDCCTVFAPPSPKTKPKLDDIAYYEAKLDIEGLVQRAVEGAMGEKIMSGSRNKEDSDAFSDLL</sequence>
<keyword evidence="4 9" id="KW-0808">Transferase</keyword>
<keyword evidence="2 9" id="KW-0963">Cytoplasm</keyword>
<evidence type="ECO:0000256" key="9">
    <source>
        <dbReference type="HAMAP-Rule" id="MF_00021"/>
    </source>
</evidence>
<evidence type="ECO:0000256" key="3">
    <source>
        <dbReference type="ARBA" id="ARBA00022555"/>
    </source>
</evidence>
<keyword evidence="3 9" id="KW-0820">tRNA-binding</keyword>
<comment type="similarity">
    <text evidence="9">Belongs to the ThiI family.</text>
</comment>
<keyword evidence="6 9" id="KW-0067">ATP-binding</keyword>
<dbReference type="SUPFAM" id="SSF52402">
    <property type="entry name" value="Adenine nucleotide alpha hydrolases-like"/>
    <property type="match status" value="1"/>
</dbReference>
<evidence type="ECO:0000256" key="4">
    <source>
        <dbReference type="ARBA" id="ARBA00022679"/>
    </source>
</evidence>
<dbReference type="CDD" id="cd11716">
    <property type="entry name" value="THUMP_ThiI"/>
    <property type="match status" value="1"/>
</dbReference>
<evidence type="ECO:0000256" key="1">
    <source>
        <dbReference type="ARBA" id="ARBA00004496"/>
    </source>
</evidence>
<evidence type="ECO:0000259" key="10">
    <source>
        <dbReference type="PROSITE" id="PS51165"/>
    </source>
</evidence>
<dbReference type="CDD" id="cd01712">
    <property type="entry name" value="PPase_ThiI"/>
    <property type="match status" value="1"/>
</dbReference>
<feature type="domain" description="THUMP" evidence="10">
    <location>
        <begin position="69"/>
        <end position="176"/>
    </location>
</feature>
<dbReference type="PANTHER" id="PTHR43209">
    <property type="entry name" value="TRNA SULFURTRANSFERASE"/>
    <property type="match status" value="1"/>
</dbReference>
<dbReference type="NCBIfam" id="TIGR00342">
    <property type="entry name" value="tRNA uracil 4-sulfurtransferase ThiI"/>
    <property type="match status" value="1"/>
</dbReference>
<dbReference type="PANTHER" id="PTHR43209:SF1">
    <property type="entry name" value="TRNA SULFURTRANSFERASE"/>
    <property type="match status" value="1"/>
</dbReference>
<feature type="binding site" evidence="9">
    <location>
        <begin position="194"/>
        <end position="195"/>
    </location>
    <ligand>
        <name>ATP</name>
        <dbReference type="ChEBI" id="CHEBI:30616"/>
    </ligand>
</feature>
<dbReference type="Gene3D" id="3.40.50.620">
    <property type="entry name" value="HUPs"/>
    <property type="match status" value="1"/>
</dbReference>
<dbReference type="Proteomes" id="UP000003764">
    <property type="component" value="Unassembled WGS sequence"/>
</dbReference>
<comment type="catalytic activity">
    <reaction evidence="9">
        <text>[ThiS sulfur-carrier protein]-C-terminal Gly-Gly-AMP + S-sulfanyl-L-cysteinyl-[cysteine desulfurase] + AH2 = [ThiS sulfur-carrier protein]-C-terminal-Gly-aminoethanethioate + L-cysteinyl-[cysteine desulfurase] + A + AMP + 2 H(+)</text>
        <dbReference type="Rhea" id="RHEA:43340"/>
        <dbReference type="Rhea" id="RHEA-COMP:12157"/>
        <dbReference type="Rhea" id="RHEA-COMP:12158"/>
        <dbReference type="Rhea" id="RHEA-COMP:12910"/>
        <dbReference type="Rhea" id="RHEA-COMP:19908"/>
        <dbReference type="ChEBI" id="CHEBI:13193"/>
        <dbReference type="ChEBI" id="CHEBI:15378"/>
        <dbReference type="ChEBI" id="CHEBI:17499"/>
        <dbReference type="ChEBI" id="CHEBI:29950"/>
        <dbReference type="ChEBI" id="CHEBI:61963"/>
        <dbReference type="ChEBI" id="CHEBI:90618"/>
        <dbReference type="ChEBI" id="CHEBI:232372"/>
        <dbReference type="ChEBI" id="CHEBI:456215"/>
    </reaction>
</comment>
<feature type="binding site" evidence="9">
    <location>
        <position position="276"/>
    </location>
    <ligand>
        <name>ATP</name>
        <dbReference type="ChEBI" id="CHEBI:30616"/>
    </ligand>
</feature>
<feature type="binding site" evidence="9">
    <location>
        <position position="307"/>
    </location>
    <ligand>
        <name>ATP</name>
        <dbReference type="ChEBI" id="CHEBI:30616"/>
    </ligand>
</feature>
<dbReference type="Pfam" id="PF02568">
    <property type="entry name" value="ThiI"/>
    <property type="match status" value="1"/>
</dbReference>
<gene>
    <name evidence="9 11" type="primary">thiI</name>
    <name evidence="11" type="ORF">HMPREF0061_1741</name>
</gene>
<dbReference type="InterPro" id="IPR003720">
    <property type="entry name" value="tRNA_STrfase"/>
</dbReference>
<dbReference type="Gene3D" id="3.30.2130.30">
    <property type="match status" value="1"/>
</dbReference>
<feature type="binding site" evidence="9">
    <location>
        <position position="298"/>
    </location>
    <ligand>
        <name>ATP</name>
        <dbReference type="ChEBI" id="CHEBI:30616"/>
    </ligand>
</feature>
<keyword evidence="12" id="KW-1185">Reference proteome</keyword>
<feature type="binding site" evidence="9">
    <location>
        <begin position="219"/>
        <end position="220"/>
    </location>
    <ligand>
        <name>ATP</name>
        <dbReference type="ChEBI" id="CHEBI:30616"/>
    </ligand>
</feature>
<keyword evidence="8 9" id="KW-0784">Thiamine biosynthesis</keyword>
<comment type="pathway">
    <text evidence="9">Cofactor biosynthesis; thiamine diphosphate biosynthesis.</text>
</comment>
<dbReference type="InterPro" id="IPR050102">
    <property type="entry name" value="tRNA_sulfurtransferase_ThiI"/>
</dbReference>
<protein>
    <recommendedName>
        <fullName evidence="9">Probable tRNA sulfurtransferase</fullName>
        <ecNumber evidence="9">2.8.1.4</ecNumber>
    </recommendedName>
    <alternativeName>
        <fullName evidence="9">Sulfur carrier protein ThiS sulfurtransferase</fullName>
    </alternativeName>
    <alternativeName>
        <fullName evidence="9">Thiamine biosynthesis protein ThiI</fullName>
    </alternativeName>
    <alternativeName>
        <fullName evidence="9">tRNA 4-thiouridine synthase</fullName>
    </alternativeName>
</protein>
<dbReference type="InterPro" id="IPR004114">
    <property type="entry name" value="THUMP_dom"/>
</dbReference>
<dbReference type="HAMAP" id="MF_00021">
    <property type="entry name" value="ThiI"/>
    <property type="match status" value="1"/>
</dbReference>
<name>A0ABP2I9R9_AERVM</name>
<dbReference type="EMBL" id="ADNT01000110">
    <property type="protein sequence ID" value="EFG48889.1"/>
    <property type="molecule type" value="Genomic_DNA"/>
</dbReference>
<evidence type="ECO:0000256" key="5">
    <source>
        <dbReference type="ARBA" id="ARBA00022741"/>
    </source>
</evidence>
<comment type="catalytic activity">
    <reaction evidence="9">
        <text>[ThiI sulfur-carrier protein]-S-sulfanyl-L-cysteine + a uridine in tRNA + 2 reduced [2Fe-2S]-[ferredoxin] + ATP + H(+) = [ThiI sulfur-carrier protein]-L-cysteine + a 4-thiouridine in tRNA + 2 oxidized [2Fe-2S]-[ferredoxin] + AMP + diphosphate</text>
        <dbReference type="Rhea" id="RHEA:24176"/>
        <dbReference type="Rhea" id="RHEA-COMP:10000"/>
        <dbReference type="Rhea" id="RHEA-COMP:10001"/>
        <dbReference type="Rhea" id="RHEA-COMP:13337"/>
        <dbReference type="Rhea" id="RHEA-COMP:13338"/>
        <dbReference type="Rhea" id="RHEA-COMP:13339"/>
        <dbReference type="Rhea" id="RHEA-COMP:13340"/>
        <dbReference type="ChEBI" id="CHEBI:15378"/>
        <dbReference type="ChEBI" id="CHEBI:29950"/>
        <dbReference type="ChEBI" id="CHEBI:30616"/>
        <dbReference type="ChEBI" id="CHEBI:33019"/>
        <dbReference type="ChEBI" id="CHEBI:33737"/>
        <dbReference type="ChEBI" id="CHEBI:33738"/>
        <dbReference type="ChEBI" id="CHEBI:61963"/>
        <dbReference type="ChEBI" id="CHEBI:65315"/>
        <dbReference type="ChEBI" id="CHEBI:136798"/>
        <dbReference type="ChEBI" id="CHEBI:456215"/>
        <dbReference type="EC" id="2.8.1.4"/>
    </reaction>
</comment>
<dbReference type="InterPro" id="IPR049962">
    <property type="entry name" value="THUMP_ThiI"/>
</dbReference>
<comment type="caution">
    <text evidence="11">The sequence shown here is derived from an EMBL/GenBank/DDBJ whole genome shotgun (WGS) entry which is preliminary data.</text>
</comment>
<accession>A0ABP2I9R9</accession>
<keyword evidence="7 9" id="KW-0694">RNA-binding</keyword>
<dbReference type="PROSITE" id="PS51165">
    <property type="entry name" value="THUMP"/>
    <property type="match status" value="1"/>
</dbReference>
<dbReference type="SMART" id="SM00981">
    <property type="entry name" value="THUMP"/>
    <property type="match status" value="1"/>
</dbReference>
<comment type="function">
    <text evidence="9">Catalyzes the ATP-dependent transfer of a sulfur to tRNA to produce 4-thiouridine in position 8 of tRNAs, which functions as a near-UV photosensor. Also catalyzes the transfer of sulfur to the sulfur carrier protein ThiS, forming ThiS-thiocarboxylate. This is a step in the synthesis of thiazole, in the thiamine biosynthesis pathway. The sulfur is donated as persulfide by IscS.</text>
</comment>
<evidence type="ECO:0000256" key="2">
    <source>
        <dbReference type="ARBA" id="ARBA00022490"/>
    </source>
</evidence>
<dbReference type="Pfam" id="PF02926">
    <property type="entry name" value="THUMP"/>
    <property type="match status" value="1"/>
</dbReference>
<evidence type="ECO:0000313" key="12">
    <source>
        <dbReference type="Proteomes" id="UP000003764"/>
    </source>
</evidence>
<dbReference type="InterPro" id="IPR049961">
    <property type="entry name" value="ThiI_N"/>
</dbReference>
<dbReference type="SUPFAM" id="SSF143437">
    <property type="entry name" value="THUMP domain-like"/>
    <property type="match status" value="1"/>
</dbReference>
<dbReference type="Pfam" id="PF22025">
    <property type="entry name" value="ThiI_fer"/>
    <property type="match status" value="1"/>
</dbReference>
<evidence type="ECO:0000256" key="7">
    <source>
        <dbReference type="ARBA" id="ARBA00022884"/>
    </source>
</evidence>
<comment type="subcellular location">
    <subcellularLocation>
        <location evidence="1 9">Cytoplasm</location>
    </subcellularLocation>
</comment>
<proteinExistence type="inferred from homology"/>
<dbReference type="InterPro" id="IPR020536">
    <property type="entry name" value="ThiI_AANH"/>
</dbReference>
<reference evidence="11 12" key="1">
    <citation type="submission" date="2010-04" db="EMBL/GenBank/DDBJ databases">
        <authorList>
            <person name="Muzny D."/>
            <person name="Qin X."/>
            <person name="Deng J."/>
            <person name="Jiang H."/>
            <person name="Liu Y."/>
            <person name="Qu J."/>
            <person name="Song X.-Z."/>
            <person name="Zhang L."/>
            <person name="Thornton R."/>
            <person name="Coyle M."/>
            <person name="Francisco L."/>
            <person name="Jackson L."/>
            <person name="Javaid M."/>
            <person name="Korchina V."/>
            <person name="Kovar C."/>
            <person name="Mata R."/>
            <person name="Mathew T."/>
            <person name="Ngo R."/>
            <person name="Nguyen L."/>
            <person name="Nguyen N."/>
            <person name="Okwuonu G."/>
            <person name="Ongeri F."/>
            <person name="Pham C."/>
            <person name="Simmons D."/>
            <person name="Wilczek-Boney K."/>
            <person name="Hale W."/>
            <person name="Jakkamsetti A."/>
            <person name="Pham P."/>
            <person name="Ruth R."/>
            <person name="San Lucas F."/>
            <person name="Warren J."/>
            <person name="Zhang J."/>
            <person name="Zhao Z."/>
            <person name="Zhou C."/>
            <person name="Zhu D."/>
            <person name="Lee S."/>
            <person name="Bess C."/>
            <person name="Blankenburg K."/>
            <person name="Forbes L."/>
            <person name="Fu Q."/>
            <person name="Gubbala S."/>
            <person name="Hirani K."/>
            <person name="Jayaseelan J.C."/>
            <person name="Lara F."/>
            <person name="Munidasa M."/>
            <person name="Palculict T."/>
            <person name="Patil S."/>
            <person name="Pu L.-L."/>
            <person name="Saada N."/>
            <person name="Tang L."/>
            <person name="Weissenberger G."/>
            <person name="Zhu Y."/>
            <person name="Hemphill L."/>
            <person name="Shang Y."/>
            <person name="Youmans B."/>
            <person name="Ayvaz T."/>
            <person name="Ross M."/>
            <person name="Santibanez J."/>
            <person name="Aqrawi P."/>
            <person name="Gross S."/>
            <person name="Joshi V."/>
            <person name="Fowler G."/>
            <person name="Nazareth L."/>
            <person name="Reid J."/>
            <person name="Worley K."/>
            <person name="Petrosino J."/>
            <person name="Highlander S."/>
            <person name="Gibbs R."/>
            <person name="Gibbs R."/>
        </authorList>
    </citation>
    <scope>NUCLEOTIDE SEQUENCE [LARGE SCALE GENOMIC DNA]</scope>
    <source>
        <strain evidence="11 12">ATCC 11563</strain>
    </source>
</reference>
<evidence type="ECO:0000313" key="11">
    <source>
        <dbReference type="EMBL" id="EFG48889.1"/>
    </source>
</evidence>
<dbReference type="InterPro" id="IPR054173">
    <property type="entry name" value="ThiI_fer"/>
</dbReference>
<dbReference type="EC" id="2.8.1.4" evidence="9"/>